<organism evidence="1">
    <name type="scientific">marine sediment metagenome</name>
    <dbReference type="NCBI Taxonomy" id="412755"/>
    <lineage>
        <taxon>unclassified sequences</taxon>
        <taxon>metagenomes</taxon>
        <taxon>ecological metagenomes</taxon>
    </lineage>
</organism>
<evidence type="ECO:0000313" key="1">
    <source>
        <dbReference type="EMBL" id="KTF07301.1"/>
    </source>
</evidence>
<gene>
    <name evidence="1" type="ORF">MGSAQ_001204</name>
</gene>
<comment type="caution">
    <text evidence="1">The sequence shown here is derived from an EMBL/GenBank/DDBJ whole genome shotgun (WGS) entry which is preliminary data.</text>
</comment>
<dbReference type="EMBL" id="AYSL01000635">
    <property type="protein sequence ID" value="KTF07301.1"/>
    <property type="molecule type" value="Genomic_DNA"/>
</dbReference>
<name>A0A1B6NVF0_9ZZZZ</name>
<dbReference type="AlphaFoldDB" id="A0A1B6NVF0"/>
<proteinExistence type="predicted"/>
<sequence>MVCTQAIDIQFTQIYKSPYLGAFYLLKHSTVITAGQSSVYRTTVLFH</sequence>
<accession>A0A1B6NVF0</accession>
<reference evidence="1" key="1">
    <citation type="submission" date="2013-11" db="EMBL/GenBank/DDBJ databases">
        <title>Microbial diversity, functional groups and degradation webs in Northern and Southern Mediterranean and Red Sea marine crude oil polluted sites.</title>
        <authorList>
            <person name="Daffonchio D."/>
            <person name="Mapelli F."/>
            <person name="Ferrer M."/>
            <person name="Richter M."/>
            <person name="Cherif A."/>
            <person name="Malkawi H.I."/>
            <person name="Yakimov M.M."/>
            <person name="Abdel-Fattah Y.R."/>
            <person name="Blaghen M."/>
            <person name="Golyshin P.N."/>
            <person name="Kalogerakis N."/>
            <person name="Boon N."/>
            <person name="Magagnini M."/>
            <person name="Fava F."/>
        </authorList>
    </citation>
    <scope>NUCLEOTIDE SEQUENCE</scope>
</reference>
<protein>
    <submittedName>
        <fullName evidence="1">Uncharacterized protein</fullName>
    </submittedName>
</protein>